<feature type="domain" description="Serine-threonine/tyrosine-protein kinase catalytic" evidence="6">
    <location>
        <begin position="67"/>
        <end position="117"/>
    </location>
</feature>
<dbReference type="Gene3D" id="1.10.510.10">
    <property type="entry name" value="Transferase(Phosphotransferase) domain 1"/>
    <property type="match status" value="1"/>
</dbReference>
<dbReference type="EMBL" id="JANJYJ010000009">
    <property type="protein sequence ID" value="KAK3188250.1"/>
    <property type="molecule type" value="Genomic_DNA"/>
</dbReference>
<keyword evidence="5" id="KW-0067">ATP-binding</keyword>
<keyword evidence="4" id="KW-0418">Kinase</keyword>
<reference evidence="7" key="1">
    <citation type="journal article" date="2023" name="Plant J.">
        <title>Genome sequences and population genomics provide insights into the demographic history, inbreeding, and mutation load of two 'living fossil' tree species of Dipteronia.</title>
        <authorList>
            <person name="Feng Y."/>
            <person name="Comes H.P."/>
            <person name="Chen J."/>
            <person name="Zhu S."/>
            <person name="Lu R."/>
            <person name="Zhang X."/>
            <person name="Li P."/>
            <person name="Qiu J."/>
            <person name="Olsen K.M."/>
            <person name="Qiu Y."/>
        </authorList>
    </citation>
    <scope>NUCLEOTIDE SEQUENCE</scope>
    <source>
        <strain evidence="7">NBL</strain>
    </source>
</reference>
<dbReference type="AlphaFoldDB" id="A0AAD9ZPD4"/>
<dbReference type="Proteomes" id="UP001281410">
    <property type="component" value="Unassembled WGS sequence"/>
</dbReference>
<proteinExistence type="predicted"/>
<dbReference type="GO" id="GO:0005524">
    <property type="term" value="F:ATP binding"/>
    <property type="evidence" value="ECO:0007669"/>
    <property type="project" value="UniProtKB-KW"/>
</dbReference>
<evidence type="ECO:0000313" key="8">
    <source>
        <dbReference type="Proteomes" id="UP001281410"/>
    </source>
</evidence>
<dbReference type="GO" id="GO:0005886">
    <property type="term" value="C:plasma membrane"/>
    <property type="evidence" value="ECO:0007669"/>
    <property type="project" value="TreeGrafter"/>
</dbReference>
<evidence type="ECO:0000259" key="6">
    <source>
        <dbReference type="Pfam" id="PF07714"/>
    </source>
</evidence>
<keyword evidence="8" id="KW-1185">Reference proteome</keyword>
<dbReference type="InterPro" id="IPR011009">
    <property type="entry name" value="Kinase-like_dom_sf"/>
</dbReference>
<dbReference type="GO" id="GO:0042742">
    <property type="term" value="P:defense response to bacterium"/>
    <property type="evidence" value="ECO:0007669"/>
    <property type="project" value="TreeGrafter"/>
</dbReference>
<dbReference type="InterPro" id="IPR001245">
    <property type="entry name" value="Ser-Thr/Tyr_kinase_cat_dom"/>
</dbReference>
<evidence type="ECO:0000256" key="1">
    <source>
        <dbReference type="ARBA" id="ARBA00022527"/>
    </source>
</evidence>
<accession>A0AAD9ZPD4</accession>
<dbReference type="Gene3D" id="3.30.200.20">
    <property type="entry name" value="Phosphorylase Kinase, domain 1"/>
    <property type="match status" value="1"/>
</dbReference>
<evidence type="ECO:0000256" key="2">
    <source>
        <dbReference type="ARBA" id="ARBA00022679"/>
    </source>
</evidence>
<evidence type="ECO:0000313" key="7">
    <source>
        <dbReference type="EMBL" id="KAK3188250.1"/>
    </source>
</evidence>
<sequence>MEQILYQKPDKHLLLGCVGGSHDITTVESLQFNFVTIEASTNKFSANNKLREGGFGEVYKLLIYNGYMSPEYAMHGQFSMKLDVYSLGVLVLEIITSKKNSSFYQTDGVRDLLSYEDPADRPTMATLVLMLNSYSFTLPLPQRPAFFLGSRTELSMQMIKGTDDSEKSTTTSMPWSVDDASITEVYPR</sequence>
<dbReference type="GO" id="GO:0004674">
    <property type="term" value="F:protein serine/threonine kinase activity"/>
    <property type="evidence" value="ECO:0007669"/>
    <property type="project" value="UniProtKB-KW"/>
</dbReference>
<gene>
    <name evidence="7" type="ORF">Dsin_027811</name>
</gene>
<dbReference type="PANTHER" id="PTHR27002">
    <property type="entry name" value="RECEPTOR-LIKE SERINE/THREONINE-PROTEIN KINASE SD1-8"/>
    <property type="match status" value="1"/>
</dbReference>
<evidence type="ECO:0000256" key="3">
    <source>
        <dbReference type="ARBA" id="ARBA00022741"/>
    </source>
</evidence>
<organism evidence="7 8">
    <name type="scientific">Dipteronia sinensis</name>
    <dbReference type="NCBI Taxonomy" id="43782"/>
    <lineage>
        <taxon>Eukaryota</taxon>
        <taxon>Viridiplantae</taxon>
        <taxon>Streptophyta</taxon>
        <taxon>Embryophyta</taxon>
        <taxon>Tracheophyta</taxon>
        <taxon>Spermatophyta</taxon>
        <taxon>Magnoliopsida</taxon>
        <taxon>eudicotyledons</taxon>
        <taxon>Gunneridae</taxon>
        <taxon>Pentapetalae</taxon>
        <taxon>rosids</taxon>
        <taxon>malvids</taxon>
        <taxon>Sapindales</taxon>
        <taxon>Sapindaceae</taxon>
        <taxon>Hippocastanoideae</taxon>
        <taxon>Acereae</taxon>
        <taxon>Dipteronia</taxon>
    </lineage>
</organism>
<keyword evidence="1" id="KW-0723">Serine/threonine-protein kinase</keyword>
<evidence type="ECO:0000256" key="5">
    <source>
        <dbReference type="ARBA" id="ARBA00022840"/>
    </source>
</evidence>
<comment type="caution">
    <text evidence="7">The sequence shown here is derived from an EMBL/GenBank/DDBJ whole genome shotgun (WGS) entry which is preliminary data.</text>
</comment>
<protein>
    <recommendedName>
        <fullName evidence="6">Serine-threonine/tyrosine-protein kinase catalytic domain-containing protein</fullName>
    </recommendedName>
</protein>
<name>A0AAD9ZPD4_9ROSI</name>
<dbReference type="PANTHER" id="PTHR27002:SF1050">
    <property type="entry name" value="CYSTEINE-RICH RECEPTOR-LIKE PROTEIN KINASE 5"/>
    <property type="match status" value="1"/>
</dbReference>
<keyword evidence="3" id="KW-0547">Nucleotide-binding</keyword>
<dbReference type="Pfam" id="PF07714">
    <property type="entry name" value="PK_Tyr_Ser-Thr"/>
    <property type="match status" value="1"/>
</dbReference>
<dbReference type="SUPFAM" id="SSF56112">
    <property type="entry name" value="Protein kinase-like (PK-like)"/>
    <property type="match status" value="1"/>
</dbReference>
<evidence type="ECO:0000256" key="4">
    <source>
        <dbReference type="ARBA" id="ARBA00022777"/>
    </source>
</evidence>
<keyword evidence="2" id="KW-0808">Transferase</keyword>